<accession>A0A0L6V1V1</accession>
<keyword evidence="3" id="KW-1185">Reference proteome</keyword>
<evidence type="ECO:0000313" key="2">
    <source>
        <dbReference type="EMBL" id="KNZ54729.1"/>
    </source>
</evidence>
<name>A0A0L6V1V1_9BASI</name>
<dbReference type="VEuPathDB" id="FungiDB:VP01_2872g4"/>
<evidence type="ECO:0000313" key="3">
    <source>
        <dbReference type="Proteomes" id="UP000037035"/>
    </source>
</evidence>
<feature type="compositionally biased region" description="Basic and acidic residues" evidence="1">
    <location>
        <begin position="91"/>
        <end position="102"/>
    </location>
</feature>
<dbReference type="Proteomes" id="UP000037035">
    <property type="component" value="Unassembled WGS sequence"/>
</dbReference>
<dbReference type="OrthoDB" id="3045408at2759"/>
<protein>
    <submittedName>
        <fullName evidence="2">Uncharacterized protein</fullName>
    </submittedName>
</protein>
<feature type="region of interest" description="Disordered" evidence="1">
    <location>
        <begin position="1"/>
        <end position="105"/>
    </location>
</feature>
<dbReference type="EMBL" id="LAVV01007804">
    <property type="protein sequence ID" value="KNZ54729.1"/>
    <property type="molecule type" value="Genomic_DNA"/>
</dbReference>
<sequence>MPRPPAKNCLAVRRYSTQPPRKSKPLRTHRQERRQYKKAAPNGKKSTPNGKKLTATGKAPISPSNNRTPAKQRACSANPMSSKKSPLQMTKQDHPQGFEHTKPNQIPSPQEAFYIHIKVLWGLVAKKAIPVAPPNNFNPLINMPPESRQAYAPSQANSLYNVAHKMLAIKTFRKCVASNAYTFMNVNATYTNNFELLKNTYNHYVQCLLLNIYSKEKKRKSPKKSNSFSVITMISSLKREVYIVKKLQFCSNSANKFFLKTLLETIFPKAPKGLLLDFYDLDWFNNKPLCNTKIWPTLIRWRLSKTLANPSSSLTPTRSYPTSDLWKNAGTRQPKNKILTLWINKRRILLLKMTTTANMEEYQFKQHQRQR</sequence>
<feature type="compositionally biased region" description="Basic residues" evidence="1">
    <location>
        <begin position="21"/>
        <end position="37"/>
    </location>
</feature>
<reference evidence="2 3" key="1">
    <citation type="submission" date="2015-08" db="EMBL/GenBank/DDBJ databases">
        <title>Next Generation Sequencing and Analysis of the Genome of Puccinia sorghi L Schw, the Causal Agent of Maize Common Rust.</title>
        <authorList>
            <person name="Rochi L."/>
            <person name="Burguener G."/>
            <person name="Darino M."/>
            <person name="Turjanski A."/>
            <person name="Kreff E."/>
            <person name="Dieguez M.J."/>
            <person name="Sacco F."/>
        </authorList>
    </citation>
    <scope>NUCLEOTIDE SEQUENCE [LARGE SCALE GENOMIC DNA]</scope>
    <source>
        <strain evidence="2 3">RO10H11247</strain>
    </source>
</reference>
<feature type="compositionally biased region" description="Polar residues" evidence="1">
    <location>
        <begin position="78"/>
        <end position="90"/>
    </location>
</feature>
<dbReference type="AlphaFoldDB" id="A0A0L6V1V1"/>
<dbReference type="STRING" id="27349.A0A0L6V1V1"/>
<evidence type="ECO:0000256" key="1">
    <source>
        <dbReference type="SAM" id="MobiDB-lite"/>
    </source>
</evidence>
<comment type="caution">
    <text evidence="2">The sequence shown here is derived from an EMBL/GenBank/DDBJ whole genome shotgun (WGS) entry which is preliminary data.</text>
</comment>
<organism evidence="2 3">
    <name type="scientific">Puccinia sorghi</name>
    <dbReference type="NCBI Taxonomy" id="27349"/>
    <lineage>
        <taxon>Eukaryota</taxon>
        <taxon>Fungi</taxon>
        <taxon>Dikarya</taxon>
        <taxon>Basidiomycota</taxon>
        <taxon>Pucciniomycotina</taxon>
        <taxon>Pucciniomycetes</taxon>
        <taxon>Pucciniales</taxon>
        <taxon>Pucciniaceae</taxon>
        <taxon>Puccinia</taxon>
    </lineage>
</organism>
<proteinExistence type="predicted"/>
<gene>
    <name evidence="2" type="ORF">VP01_2872g4</name>
</gene>